<organism evidence="2 3">
    <name type="scientific">Rhizobium oryziradicis</name>
    <dbReference type="NCBI Taxonomy" id="1867956"/>
    <lineage>
        <taxon>Bacteria</taxon>
        <taxon>Pseudomonadati</taxon>
        <taxon>Pseudomonadota</taxon>
        <taxon>Alphaproteobacteria</taxon>
        <taxon>Hyphomicrobiales</taxon>
        <taxon>Rhizobiaceae</taxon>
        <taxon>Rhizobium/Agrobacterium group</taxon>
        <taxon>Rhizobium</taxon>
    </lineage>
</organism>
<keyword evidence="1" id="KW-0812">Transmembrane</keyword>
<evidence type="ECO:0000313" key="3">
    <source>
        <dbReference type="Proteomes" id="UP000186894"/>
    </source>
</evidence>
<proteinExistence type="predicted"/>
<keyword evidence="3" id="KW-1185">Reference proteome</keyword>
<reference evidence="2 3" key="1">
    <citation type="submission" date="2016-09" db="EMBL/GenBank/DDBJ databases">
        <title>Rhizobium oryziradicis sp. nov., isolated from the root of rice.</title>
        <authorList>
            <person name="Zhao J."/>
            <person name="Zhang X."/>
        </authorList>
    </citation>
    <scope>NUCLEOTIDE SEQUENCE [LARGE SCALE GENOMIC DNA]</scope>
    <source>
        <strain evidence="2 3">N19</strain>
    </source>
</reference>
<sequence length="61" mass="6535">MTPTPELTDQDVVDDKLRPLMILVFSLKTAAAALLLANFLMAGAPQNDHQVMASLGSQPVQ</sequence>
<feature type="transmembrane region" description="Helical" evidence="1">
    <location>
        <begin position="20"/>
        <end position="42"/>
    </location>
</feature>
<evidence type="ECO:0000256" key="1">
    <source>
        <dbReference type="SAM" id="Phobius"/>
    </source>
</evidence>
<keyword evidence="1" id="KW-1133">Transmembrane helix</keyword>
<dbReference type="RefSeq" id="WP_075639897.1">
    <property type="nucleotide sequence ID" value="NZ_MKIM01000027.1"/>
</dbReference>
<accession>A0A1Q8ZQQ2</accession>
<gene>
    <name evidence="2" type="ORF">BJF95_07570</name>
</gene>
<dbReference type="Proteomes" id="UP000186894">
    <property type="component" value="Unassembled WGS sequence"/>
</dbReference>
<dbReference type="AlphaFoldDB" id="A0A1Q8ZQQ2"/>
<evidence type="ECO:0000313" key="2">
    <source>
        <dbReference type="EMBL" id="OLP44387.1"/>
    </source>
</evidence>
<comment type="caution">
    <text evidence="2">The sequence shown here is derived from an EMBL/GenBank/DDBJ whole genome shotgun (WGS) entry which is preliminary data.</text>
</comment>
<keyword evidence="1" id="KW-0472">Membrane</keyword>
<name>A0A1Q8ZQQ2_9HYPH</name>
<dbReference type="EMBL" id="MKIM01000027">
    <property type="protein sequence ID" value="OLP44387.1"/>
    <property type="molecule type" value="Genomic_DNA"/>
</dbReference>
<protein>
    <submittedName>
        <fullName evidence="2">Uncharacterized protein</fullName>
    </submittedName>
</protein>